<feature type="region of interest" description="Disordered" evidence="1">
    <location>
        <begin position="90"/>
        <end position="112"/>
    </location>
</feature>
<dbReference type="SUPFAM" id="SSF52047">
    <property type="entry name" value="RNI-like"/>
    <property type="match status" value="1"/>
</dbReference>
<dbReference type="AlphaFoldDB" id="A0A9P6SQ20"/>
<comment type="caution">
    <text evidence="2">The sequence shown here is derived from an EMBL/GenBank/DDBJ whole genome shotgun (WGS) entry which is preliminary data.</text>
</comment>
<dbReference type="EMBL" id="JAAAHW010003175">
    <property type="protein sequence ID" value="KAF9987431.1"/>
    <property type="molecule type" value="Genomic_DNA"/>
</dbReference>
<reference evidence="2" key="1">
    <citation type="journal article" date="2020" name="Fungal Divers.">
        <title>Resolving the Mortierellaceae phylogeny through synthesis of multi-gene phylogenetics and phylogenomics.</title>
        <authorList>
            <person name="Vandepol N."/>
            <person name="Liber J."/>
            <person name="Desiro A."/>
            <person name="Na H."/>
            <person name="Kennedy M."/>
            <person name="Barry K."/>
            <person name="Grigoriev I.V."/>
            <person name="Miller A.N."/>
            <person name="O'Donnell K."/>
            <person name="Stajich J.E."/>
            <person name="Bonito G."/>
        </authorList>
    </citation>
    <scope>NUCLEOTIDE SEQUENCE</scope>
    <source>
        <strain evidence="2">MES-2147</strain>
    </source>
</reference>
<dbReference type="OrthoDB" id="2444617at2759"/>
<protein>
    <submittedName>
        <fullName evidence="2">Uncharacterized protein</fullName>
    </submittedName>
</protein>
<accession>A0A9P6SQ20</accession>
<evidence type="ECO:0000256" key="1">
    <source>
        <dbReference type="SAM" id="MobiDB-lite"/>
    </source>
</evidence>
<organism evidence="2 3">
    <name type="scientific">Modicella reniformis</name>
    <dbReference type="NCBI Taxonomy" id="1440133"/>
    <lineage>
        <taxon>Eukaryota</taxon>
        <taxon>Fungi</taxon>
        <taxon>Fungi incertae sedis</taxon>
        <taxon>Mucoromycota</taxon>
        <taxon>Mortierellomycotina</taxon>
        <taxon>Mortierellomycetes</taxon>
        <taxon>Mortierellales</taxon>
        <taxon>Mortierellaceae</taxon>
        <taxon>Modicella</taxon>
    </lineage>
</organism>
<dbReference type="InterPro" id="IPR032675">
    <property type="entry name" value="LRR_dom_sf"/>
</dbReference>
<gene>
    <name evidence="2" type="ORF">BGZ65_003641</name>
</gene>
<dbReference type="Gene3D" id="3.80.10.10">
    <property type="entry name" value="Ribonuclease Inhibitor"/>
    <property type="match status" value="1"/>
</dbReference>
<proteinExistence type="predicted"/>
<keyword evidence="3" id="KW-1185">Reference proteome</keyword>
<evidence type="ECO:0000313" key="2">
    <source>
        <dbReference type="EMBL" id="KAF9987431.1"/>
    </source>
</evidence>
<evidence type="ECO:0000313" key="3">
    <source>
        <dbReference type="Proteomes" id="UP000749646"/>
    </source>
</evidence>
<name>A0A9P6SQ20_9FUNG</name>
<dbReference type="Proteomes" id="UP000749646">
    <property type="component" value="Unassembled WGS sequence"/>
</dbReference>
<sequence length="943" mass="107285">MEELQLFRLIGTTDIKRILCSQVYEKYVVYWEDIERVFPGVKYVQVNGAAVNMMRDQNQNRDVPYRIQHYPGVELDVVLSTTGGCDRAGSSVTTASLSPTDGPTGVSTSAPFSTSTTESIVVDISSDTPLLDPQGGGKMVSRTTLSSKQVVLPAQKESLESEIEQRLISFSPEVQAQVLLSNSYNSMVQAIKKGQVEQSNRLMGCLLKLKDALDKNSELTAWNYGLTTENNILVTQMVEMQRALDAKQDEMKQLQIQALSQLALLQKQVQAVLTQTYELHEYPIPRLFVVLPQDSTGWNRLNSHSPKFRLYFLCECGEHTKSKNSKSKIPHHIHLAKHEGYDIARPTEFFDQYGSYVLTILRMLKFGISVAGVIVPAVSHLVRTDFLDQTCVTIQLLERTIMPGMNQVIEYLEKTSVDESQTIDGIMNNEALEGADLRKLDTFLKNKDGNKVLGNLYRTVTSDGHVKWVCIDHYRENYQSKAAESFRDAMKAFEGSFDESVGRVEVKVRSPFQAEQFYMALEKARSVYELKIEIFWDATYNDFNRLQDTVLKTNVGVFELQCYKFKIPTSDILNWSKRYDPIIDIMRHPSIQSFAYPNTRTDFFKRSNLLSRNDNFSNLRYLEIDLIGLDAVVPNLKCLVSKASQLKRLILQTCWSQIPTVYSAIVEHQTCPVTFKYINELLMRILPPSEESQQSEASLQDLAHLFRVYGRHIEAINLRGVELDNSVMDAFAEGIQNGSRLRELPMESVDRTLGAKCIKNLAKIVAQSEVRELIIDLKDEEERVVVMETIPWRHIRELNIELKQSTQERGAMKALVHSMERVSERVELEYFRLYCSTTSGGMSLAEEELLRTFVSSTSLKHLILDTTMTLKQILSVIKSIDVTRLQHVTLRTGDFHSTRVQSILDSLRHATELVTICLIDAIITEEQVEQMKAKGILLSNEYD</sequence>